<protein>
    <submittedName>
        <fullName evidence="1">Uncharacterized protein</fullName>
    </submittedName>
</protein>
<accession>A0ACC3YPI3</accession>
<evidence type="ECO:0000313" key="2">
    <source>
        <dbReference type="Proteomes" id="UP000805649"/>
    </source>
</evidence>
<sequence length="504" mass="55421">MGCRPSGSCFACKARKVKCDLQKPSCNRCTALGKVCPGYSDPWTAVHRQQNASAARQVQVRVAKRLKERGSSTHSVNINGDSPESQRGDSSEEDNTVKTLPAMNCIIQSDYEVYSVTHFRSNYTSAKEIAFFDVLLDLKPPSDSLDVFEEVVKATALASSSLQLGQPGMILRARQHYSKAIVKLGSALNDLNKAKDDSVVVALLTMGLYDAILPEQTPARIASRCRGSLALLRYRAEHGLATSLDRSSLAFVAHLATLETFIGHEGRSPILMALTKAEWAPGGIIEPLLARTICYKDEVQKILSNPDVHGESVEYTTSVFKRGIRIIRDLEVAANYRITSPSPRSISSEDGLEDYTNTFNNLLNRNSDTGNAIAKGLYLTVRLHIIEQIFSLPIALGQLTREQLRTLADLPHGLTALEQVCEQIRVVFGFDGRVSVCKGQGLGFQAWCMFWPLIATLNSSFVDKQTRLWCMDKISMVSQASGFGLAMYQMGWFTGGPTEIPTTN</sequence>
<dbReference type="Proteomes" id="UP000805649">
    <property type="component" value="Unassembled WGS sequence"/>
</dbReference>
<comment type="caution">
    <text evidence="1">The sequence shown here is derived from an EMBL/GenBank/DDBJ whole genome shotgun (WGS) entry which is preliminary data.</text>
</comment>
<evidence type="ECO:0000313" key="1">
    <source>
        <dbReference type="EMBL" id="KAL0933826.1"/>
    </source>
</evidence>
<name>A0ACC3YPI3_COLTU</name>
<keyword evidence="2" id="KW-1185">Reference proteome</keyword>
<proteinExistence type="predicted"/>
<dbReference type="EMBL" id="VUJX02000007">
    <property type="protein sequence ID" value="KAL0933826.1"/>
    <property type="molecule type" value="Genomic_DNA"/>
</dbReference>
<gene>
    <name evidence="1" type="ORF">CTRU02_210625</name>
</gene>
<reference evidence="1 2" key="1">
    <citation type="journal article" date="2020" name="Phytopathology">
        <title>Genome Sequence Resources of Colletotrichum truncatum, C. plurivorum, C. musicola, and C. sojae: Four Species Pathogenic to Soybean (Glycine max).</title>
        <authorList>
            <person name="Rogerio F."/>
            <person name="Boufleur T.R."/>
            <person name="Ciampi-Guillardi M."/>
            <person name="Sukno S.A."/>
            <person name="Thon M.R."/>
            <person name="Massola Junior N.S."/>
            <person name="Baroncelli R."/>
        </authorList>
    </citation>
    <scope>NUCLEOTIDE SEQUENCE [LARGE SCALE GENOMIC DNA]</scope>
    <source>
        <strain evidence="1 2">CMES1059</strain>
    </source>
</reference>
<organism evidence="1 2">
    <name type="scientific">Colletotrichum truncatum</name>
    <name type="common">Anthracnose fungus</name>
    <name type="synonym">Colletotrichum capsici</name>
    <dbReference type="NCBI Taxonomy" id="5467"/>
    <lineage>
        <taxon>Eukaryota</taxon>
        <taxon>Fungi</taxon>
        <taxon>Dikarya</taxon>
        <taxon>Ascomycota</taxon>
        <taxon>Pezizomycotina</taxon>
        <taxon>Sordariomycetes</taxon>
        <taxon>Hypocreomycetidae</taxon>
        <taxon>Glomerellales</taxon>
        <taxon>Glomerellaceae</taxon>
        <taxon>Colletotrichum</taxon>
        <taxon>Colletotrichum truncatum species complex</taxon>
    </lineage>
</organism>